<dbReference type="Pfam" id="PF07690">
    <property type="entry name" value="MFS_1"/>
    <property type="match status" value="1"/>
</dbReference>
<evidence type="ECO:0000256" key="1">
    <source>
        <dbReference type="ARBA" id="ARBA00004141"/>
    </source>
</evidence>
<gene>
    <name evidence="12" type="ORF">CKM354_000226000</name>
</gene>
<feature type="region of interest" description="Disordered" evidence="9">
    <location>
        <begin position="1"/>
        <end position="60"/>
    </location>
</feature>
<feature type="transmembrane region" description="Helical" evidence="10">
    <location>
        <begin position="161"/>
        <end position="180"/>
    </location>
</feature>
<feature type="compositionally biased region" description="Polar residues" evidence="9">
    <location>
        <begin position="21"/>
        <end position="39"/>
    </location>
</feature>
<evidence type="ECO:0000313" key="12">
    <source>
        <dbReference type="EMBL" id="GIZ38861.1"/>
    </source>
</evidence>
<dbReference type="FunFam" id="1.20.1250.20:FF:000011">
    <property type="entry name" value="MFS multidrug transporter, putative"/>
    <property type="match status" value="1"/>
</dbReference>
<dbReference type="EMBL" id="BOLY01000002">
    <property type="protein sequence ID" value="GIZ38861.1"/>
    <property type="molecule type" value="Genomic_DNA"/>
</dbReference>
<sequence length="533" mass="57955">MVLSEKPGHLPDEVSSDAEQDSPTKLTSGAQTPRLSAEQSLGHHSIQDLDIERNASPSSDAAASARDEFEVWWEDPADQDPENPMNWTNTRKIITIITISFVTFLTPLASSMFAPGVPDVLDEFNTDSDAIATFVVSIFVLGFAFGPLIVAPCSELYGRNVVYHTCNMFFVIFTICNAVSTNIGMLLAFRFLAGFAGVGAVTIGSGTISDMIPAKRRGLAMSCWSLGPLFGPVIGPIAGGYLTEAAGWRWVFWVITIAAGISTVACFFILKETYADTILTKKAERLRKKTGNPAWYPRLTSKTAGKQLIKESFARPMQILLFSPVASLMCFYIATLYGLLYILFTTFTFVFVDQYDFSTGSAGLSYLGSGVGTVAGLFVSASFSDFKVRRKLAMNQEPQPEDRLPWFMVLPGSLSIPAGFLIYGWGAHYQVHWIVPQIGTAVIGFGVIIILMCIQTYLVDTYNHHAASAIAASTVLRNLLGALLPLSGLSIYNGLGLGWGNTLFGLLALCAAPIPMLFGIFGERLRNRAMVNR</sequence>
<keyword evidence="13" id="KW-1185">Reference proteome</keyword>
<dbReference type="OrthoDB" id="5296287at2759"/>
<evidence type="ECO:0000256" key="3">
    <source>
        <dbReference type="ARBA" id="ARBA00022989"/>
    </source>
</evidence>
<evidence type="ECO:0000256" key="5">
    <source>
        <dbReference type="ARBA" id="ARBA00038347"/>
    </source>
</evidence>
<dbReference type="GO" id="GO:0022857">
    <property type="term" value="F:transmembrane transporter activity"/>
    <property type="evidence" value="ECO:0007669"/>
    <property type="project" value="InterPro"/>
</dbReference>
<feature type="transmembrane region" description="Helical" evidence="10">
    <location>
        <begin position="404"/>
        <end position="425"/>
    </location>
</feature>
<feature type="transmembrane region" description="Helical" evidence="10">
    <location>
        <begin position="186"/>
        <end position="206"/>
    </location>
</feature>
<comment type="function">
    <text evidence="6">MFS transporter; part of the gene cluster that mediates the biosynthesis of cercosporin, a light-activated, non-host-selective toxin. The perylenequinone chromophore of cercosporin absorbs light energy to attain an electronically-activated triplet state and produces active oxygen species such as the hydroxyl radical, superoxide, hydrogen peroxide or singlet oxygen upon reaction with oxygen molecules. These reactive oxygen species cause damage to various cellular components including lipids, proteins and nucleic acids. Responsible for secretion and accumulation of cercosporin, but does not play any roles in self-protection against the toxicity of cercosporin.</text>
</comment>
<dbReference type="Gene3D" id="1.20.1250.20">
    <property type="entry name" value="MFS general substrate transporter like domains"/>
    <property type="match status" value="1"/>
</dbReference>
<evidence type="ECO:0000256" key="6">
    <source>
        <dbReference type="ARBA" id="ARBA00053977"/>
    </source>
</evidence>
<evidence type="ECO:0000256" key="2">
    <source>
        <dbReference type="ARBA" id="ARBA00022692"/>
    </source>
</evidence>
<feature type="transmembrane region" description="Helical" evidence="10">
    <location>
        <begin position="218"/>
        <end position="238"/>
    </location>
</feature>
<feature type="transmembrane region" description="Helical" evidence="10">
    <location>
        <begin position="498"/>
        <end position="521"/>
    </location>
</feature>
<feature type="compositionally biased region" description="Basic and acidic residues" evidence="9">
    <location>
        <begin position="1"/>
        <end position="12"/>
    </location>
</feature>
<dbReference type="GO" id="GO:0016020">
    <property type="term" value="C:membrane"/>
    <property type="evidence" value="ECO:0007669"/>
    <property type="project" value="UniProtKB-SubCell"/>
</dbReference>
<evidence type="ECO:0000256" key="9">
    <source>
        <dbReference type="SAM" id="MobiDB-lite"/>
    </source>
</evidence>
<comment type="subcellular location">
    <subcellularLocation>
        <location evidence="1">Membrane</location>
        <topology evidence="1">Multi-pass membrane protein</topology>
    </subcellularLocation>
</comment>
<feature type="transmembrane region" description="Helical" evidence="10">
    <location>
        <begin position="466"/>
        <end position="486"/>
    </location>
</feature>
<dbReference type="PROSITE" id="PS50850">
    <property type="entry name" value="MFS"/>
    <property type="match status" value="1"/>
</dbReference>
<feature type="transmembrane region" description="Helical" evidence="10">
    <location>
        <begin position="364"/>
        <end position="383"/>
    </location>
</feature>
<feature type="transmembrane region" description="Helical" evidence="10">
    <location>
        <begin position="250"/>
        <end position="270"/>
    </location>
</feature>
<evidence type="ECO:0000256" key="4">
    <source>
        <dbReference type="ARBA" id="ARBA00023136"/>
    </source>
</evidence>
<evidence type="ECO:0000259" key="11">
    <source>
        <dbReference type="PROSITE" id="PS50850"/>
    </source>
</evidence>
<accession>A0A9P3C9V6</accession>
<name>A0A9P3C9V6_9PEZI</name>
<comment type="caution">
    <text evidence="12">The sequence shown here is derived from an EMBL/GenBank/DDBJ whole genome shotgun (WGS) entry which is preliminary data.</text>
</comment>
<keyword evidence="2 10" id="KW-0812">Transmembrane</keyword>
<keyword evidence="4 10" id="KW-0472">Membrane</keyword>
<dbReference type="RefSeq" id="XP_044653348.1">
    <property type="nucleotide sequence ID" value="XM_044797413.1"/>
</dbReference>
<dbReference type="AlphaFoldDB" id="A0A9P3C9V6"/>
<evidence type="ECO:0000256" key="7">
    <source>
        <dbReference type="ARBA" id="ARBA00069139"/>
    </source>
</evidence>
<dbReference type="InterPro" id="IPR011701">
    <property type="entry name" value="MFS"/>
</dbReference>
<comment type="similarity">
    <text evidence="5">Belongs to the major facilitator superfamily. CAR1 family.</text>
</comment>
<dbReference type="PANTHER" id="PTHR23502">
    <property type="entry name" value="MAJOR FACILITATOR SUPERFAMILY"/>
    <property type="match status" value="1"/>
</dbReference>
<dbReference type="SUPFAM" id="SSF103473">
    <property type="entry name" value="MFS general substrate transporter"/>
    <property type="match status" value="1"/>
</dbReference>
<feature type="transmembrane region" description="Helical" evidence="10">
    <location>
        <begin position="431"/>
        <end position="454"/>
    </location>
</feature>
<protein>
    <recommendedName>
        <fullName evidence="7">Cercosporin MFS transporter CTB4</fullName>
    </recommendedName>
    <alternativeName>
        <fullName evidence="8">Cercosporin toxin biosynthesis cluster protein 4</fullName>
    </alternativeName>
</protein>
<feature type="transmembrane region" description="Helical" evidence="10">
    <location>
        <begin position="130"/>
        <end position="149"/>
    </location>
</feature>
<dbReference type="PANTHER" id="PTHR23502:SF68">
    <property type="entry name" value="MULTIDRUG TRANSPORTER, PUTATIVE (AFU_ORTHOLOGUE AFUA_3G01120)-RELATED"/>
    <property type="match status" value="1"/>
</dbReference>
<proteinExistence type="inferred from homology"/>
<dbReference type="InterPro" id="IPR036259">
    <property type="entry name" value="MFS_trans_sf"/>
</dbReference>
<dbReference type="InterPro" id="IPR020846">
    <property type="entry name" value="MFS_dom"/>
</dbReference>
<dbReference type="Proteomes" id="UP000825890">
    <property type="component" value="Unassembled WGS sequence"/>
</dbReference>
<dbReference type="CDD" id="cd17323">
    <property type="entry name" value="MFS_Tpo1_MDR_like"/>
    <property type="match status" value="1"/>
</dbReference>
<keyword evidence="3 10" id="KW-1133">Transmembrane helix</keyword>
<feature type="domain" description="Major facilitator superfamily (MFS) profile" evidence="11">
    <location>
        <begin position="95"/>
        <end position="526"/>
    </location>
</feature>
<dbReference type="GeneID" id="68287835"/>
<evidence type="ECO:0000313" key="13">
    <source>
        <dbReference type="Proteomes" id="UP000825890"/>
    </source>
</evidence>
<feature type="transmembrane region" description="Helical" evidence="10">
    <location>
        <begin position="93"/>
        <end position="110"/>
    </location>
</feature>
<evidence type="ECO:0000256" key="10">
    <source>
        <dbReference type="SAM" id="Phobius"/>
    </source>
</evidence>
<reference evidence="12 13" key="1">
    <citation type="submission" date="2021-01" db="EMBL/GenBank/DDBJ databases">
        <title>Cercospora kikuchii MAFF 305040 whole genome shotgun sequence.</title>
        <authorList>
            <person name="Kashiwa T."/>
            <person name="Suzuki T."/>
        </authorList>
    </citation>
    <scope>NUCLEOTIDE SEQUENCE [LARGE SCALE GENOMIC DNA]</scope>
    <source>
        <strain evidence="12 13">MAFF 305040</strain>
    </source>
</reference>
<organism evidence="12 13">
    <name type="scientific">Cercospora kikuchii</name>
    <dbReference type="NCBI Taxonomy" id="84275"/>
    <lineage>
        <taxon>Eukaryota</taxon>
        <taxon>Fungi</taxon>
        <taxon>Dikarya</taxon>
        <taxon>Ascomycota</taxon>
        <taxon>Pezizomycotina</taxon>
        <taxon>Dothideomycetes</taxon>
        <taxon>Dothideomycetidae</taxon>
        <taxon>Mycosphaerellales</taxon>
        <taxon>Mycosphaerellaceae</taxon>
        <taxon>Cercospora</taxon>
    </lineage>
</organism>
<feature type="transmembrane region" description="Helical" evidence="10">
    <location>
        <begin position="319"/>
        <end position="344"/>
    </location>
</feature>
<evidence type="ECO:0000256" key="8">
    <source>
        <dbReference type="ARBA" id="ARBA00077167"/>
    </source>
</evidence>